<name>A0ACA9Y412_9ASCO</name>
<gene>
    <name evidence="1" type="ORF">CLIB1444_02S01266</name>
</gene>
<organism evidence="1 2">
    <name type="scientific">[Candida] jaroonii</name>
    <dbReference type="NCBI Taxonomy" id="467808"/>
    <lineage>
        <taxon>Eukaryota</taxon>
        <taxon>Fungi</taxon>
        <taxon>Dikarya</taxon>
        <taxon>Ascomycota</taxon>
        <taxon>Saccharomycotina</taxon>
        <taxon>Pichiomycetes</taxon>
        <taxon>Debaryomycetaceae</taxon>
        <taxon>Yamadazyma</taxon>
    </lineage>
</organism>
<reference evidence="1" key="1">
    <citation type="submission" date="2022-06" db="EMBL/GenBank/DDBJ databases">
        <authorList>
            <person name="Legras J.-L."/>
            <person name="Devillers H."/>
            <person name="Grondin C."/>
        </authorList>
    </citation>
    <scope>NUCLEOTIDE SEQUENCE</scope>
    <source>
        <strain evidence="1">CLIB 1444</strain>
    </source>
</reference>
<keyword evidence="2" id="KW-1185">Reference proteome</keyword>
<proteinExistence type="predicted"/>
<dbReference type="Proteomes" id="UP001152531">
    <property type="component" value="Unassembled WGS sequence"/>
</dbReference>
<evidence type="ECO:0000313" key="2">
    <source>
        <dbReference type="Proteomes" id="UP001152531"/>
    </source>
</evidence>
<dbReference type="EMBL" id="CALSDN010000002">
    <property type="protein sequence ID" value="CAH6719114.1"/>
    <property type="molecule type" value="Genomic_DNA"/>
</dbReference>
<sequence>MNSDPNEKRGSLLLAWQVRDKHCLVIGSGDVALSRIEHMIVAQAKITVITGETKVHPQILKLNEQGAIHKLIERNYQPSDLKMYENEGIDIEFDKVTEEDFTKINEYLHNNRFEVVCCCIDDHILSAKIYFQCKLLGINANIADKPELCDFYFGAMINKDNLQIMISTNGKSPRLSKIIKDIIKKQIDDIDLNKAIENLNLVRFNLRKLKLPENDVNTIDLRMQWIKKLTDFFDTKAWSEMDINDENVLNIVNKYPEYPPEEIEEFKRLLI</sequence>
<comment type="caution">
    <text evidence="1">The sequence shown here is derived from an EMBL/GenBank/DDBJ whole genome shotgun (WGS) entry which is preliminary data.</text>
</comment>
<accession>A0ACA9Y412</accession>
<evidence type="ECO:0000313" key="1">
    <source>
        <dbReference type="EMBL" id="CAH6719114.1"/>
    </source>
</evidence>
<protein>
    <submittedName>
        <fullName evidence="1">Siroheme biosynthesis protein Met8p</fullName>
    </submittedName>
</protein>